<dbReference type="PANTHER" id="PTHR47592">
    <property type="entry name" value="PBF68 PROTEIN"/>
    <property type="match status" value="1"/>
</dbReference>
<dbReference type="OrthoDB" id="3534924at2759"/>
<dbReference type="Pfam" id="PF14223">
    <property type="entry name" value="Retrotran_gag_2"/>
    <property type="match status" value="1"/>
</dbReference>
<dbReference type="PANTHER" id="PTHR47592:SF27">
    <property type="entry name" value="OS08G0421700 PROTEIN"/>
    <property type="match status" value="1"/>
</dbReference>
<evidence type="ECO:0000256" key="1">
    <source>
        <dbReference type="PROSITE-ProRule" id="PRU00047"/>
    </source>
</evidence>
<dbReference type="InterPro" id="IPR054722">
    <property type="entry name" value="PolX-like_BBD"/>
</dbReference>
<comment type="caution">
    <text evidence="4">The sequence shown here is derived from an EMBL/GenBank/DDBJ whole genome shotgun (WGS) entry which is preliminary data.</text>
</comment>
<feature type="domain" description="CCHC-type" evidence="3">
    <location>
        <begin position="230"/>
        <end position="243"/>
    </location>
</feature>
<keyword evidence="1" id="KW-0863">Zinc-finger</keyword>
<dbReference type="Pfam" id="PF22936">
    <property type="entry name" value="Pol_BBD"/>
    <property type="match status" value="1"/>
</dbReference>
<dbReference type="EMBL" id="JAAMPI010002316">
    <property type="protein sequence ID" value="KAF4615563.1"/>
    <property type="molecule type" value="Genomic_DNA"/>
</dbReference>
<feature type="compositionally biased region" description="Basic and acidic residues" evidence="2">
    <location>
        <begin position="253"/>
        <end position="280"/>
    </location>
</feature>
<feature type="compositionally biased region" description="Low complexity" evidence="2">
    <location>
        <begin position="484"/>
        <end position="493"/>
    </location>
</feature>
<proteinExistence type="predicted"/>
<gene>
    <name evidence="4" type="ORF">G7Y89_g15302</name>
</gene>
<feature type="region of interest" description="Disordered" evidence="2">
    <location>
        <begin position="450"/>
        <end position="512"/>
    </location>
</feature>
<evidence type="ECO:0000256" key="2">
    <source>
        <dbReference type="SAM" id="MobiDB-lite"/>
    </source>
</evidence>
<evidence type="ECO:0000313" key="4">
    <source>
        <dbReference type="EMBL" id="KAF4615563.1"/>
    </source>
</evidence>
<dbReference type="InterPro" id="IPR013103">
    <property type="entry name" value="RVT_2"/>
</dbReference>
<evidence type="ECO:0000259" key="3">
    <source>
        <dbReference type="PROSITE" id="PS50158"/>
    </source>
</evidence>
<dbReference type="GO" id="GO:0008270">
    <property type="term" value="F:zinc ion binding"/>
    <property type="evidence" value="ECO:0007669"/>
    <property type="project" value="UniProtKB-KW"/>
</dbReference>
<name>A0A8H4QR00_9HELO</name>
<keyword evidence="1" id="KW-0479">Metal-binding</keyword>
<dbReference type="InterPro" id="IPR001878">
    <property type="entry name" value="Znf_CCHC"/>
</dbReference>
<feature type="compositionally biased region" description="Basic and acidic residues" evidence="2">
    <location>
        <begin position="501"/>
        <end position="510"/>
    </location>
</feature>
<dbReference type="GO" id="GO:0003676">
    <property type="term" value="F:nucleic acid binding"/>
    <property type="evidence" value="ECO:0007669"/>
    <property type="project" value="InterPro"/>
</dbReference>
<dbReference type="AlphaFoldDB" id="A0A8H4QR00"/>
<organism evidence="4 5">
    <name type="scientific">Cudoniella acicularis</name>
    <dbReference type="NCBI Taxonomy" id="354080"/>
    <lineage>
        <taxon>Eukaryota</taxon>
        <taxon>Fungi</taxon>
        <taxon>Dikarya</taxon>
        <taxon>Ascomycota</taxon>
        <taxon>Pezizomycotina</taxon>
        <taxon>Leotiomycetes</taxon>
        <taxon>Helotiales</taxon>
        <taxon>Tricladiaceae</taxon>
        <taxon>Cudoniella</taxon>
    </lineage>
</organism>
<keyword evidence="1" id="KW-0862">Zinc</keyword>
<evidence type="ECO:0000313" key="5">
    <source>
        <dbReference type="Proteomes" id="UP000566819"/>
    </source>
</evidence>
<dbReference type="Proteomes" id="UP000566819">
    <property type="component" value="Unassembled WGS sequence"/>
</dbReference>
<protein>
    <recommendedName>
        <fullName evidence="3">CCHC-type domain-containing protein</fullName>
    </recommendedName>
</protein>
<feature type="region of interest" description="Disordered" evidence="2">
    <location>
        <begin position="253"/>
        <end position="285"/>
    </location>
</feature>
<sequence>MASISFKGEKLVGKSNYVEWLIEAKLYLKVNGFMPYIDGSIKEPNKGLYYKSDDSPKTDELAVKYEEKLQDYMTRNSRALAGLQSIISSNNIARFSSISTAKELWDKLKRDFGESSLELVGRYYNKIVNARYSNFKSIDEYISEIQSSAQYLEKLGHKVSDVFILVTIYNSLPSSFDAFTSRKYEEVGNKLDNINLEKLVSDLIAEEARMNSKDSNLEANKASINSKPICTHCNKTGHLKNKCWVLHPELKKDASKGTSKDNNKKNKNKKDKETKEEDKSTSSPRVIMSASLINTSYSSSTSSLESNKLVLDSGASEHFSPNKDWFLDYKELSDKTITVANKAKVAILGKGSIPLVYKGQELLLKEVYYVPSLATTLISAHALSDNKWDVNIIYNFDKRIVESTRDITIKEDLEYKKDYKIQEDYKELLAPESEDYDSLLDIIDKNTSRELEREATSSPLTIFDRTPSLPPDFDLNQEEDASEDASASVAPIESSDDEEESRSLRPRREINYSTRRPYNKANLATLDNTTLKDVYEYASSAYLATKIEGVKEEEEVSTITANNKIIIKKPSGFILEPKTYEEAISKNNPYKDFWIRSMQGELNTLETNNTWELISEPLTSTSTSTPLKTRWVYKIKDLRDGNIELKSRFVAKGFEQLYGRDYLDSYAAVIKQIAWKLVFALAILNNLYLYKIDIVSAFTHGDIDTKGLSIKPPKGLGTYLKLESGI</sequence>
<dbReference type="PROSITE" id="PS50158">
    <property type="entry name" value="ZF_CCHC"/>
    <property type="match status" value="1"/>
</dbReference>
<keyword evidence="5" id="KW-1185">Reference proteome</keyword>
<accession>A0A8H4QR00</accession>
<dbReference type="Pfam" id="PF07727">
    <property type="entry name" value="RVT_2"/>
    <property type="match status" value="1"/>
</dbReference>
<reference evidence="4 5" key="1">
    <citation type="submission" date="2020-03" db="EMBL/GenBank/DDBJ databases">
        <title>Draft Genome Sequence of Cudoniella acicularis.</title>
        <authorList>
            <person name="Buettner E."/>
            <person name="Kellner H."/>
        </authorList>
    </citation>
    <scope>NUCLEOTIDE SEQUENCE [LARGE SCALE GENOMIC DNA]</scope>
    <source>
        <strain evidence="4 5">DSM 108380</strain>
    </source>
</reference>